<comment type="caution">
    <text evidence="6">The sequence shown here is derived from an EMBL/GenBank/DDBJ whole genome shotgun (WGS) entry which is preliminary data.</text>
</comment>
<dbReference type="GO" id="GO:0003677">
    <property type="term" value="F:DNA binding"/>
    <property type="evidence" value="ECO:0007669"/>
    <property type="project" value="UniProtKB-KW"/>
</dbReference>
<reference evidence="6" key="1">
    <citation type="submission" date="2022-04" db="EMBL/GenBank/DDBJ databases">
        <title>A functionally conserved STORR gene fusion in Papaver species that diverged 16.8 million years ago.</title>
        <authorList>
            <person name="Catania T."/>
        </authorList>
    </citation>
    <scope>NUCLEOTIDE SEQUENCE</scope>
    <source>
        <strain evidence="6">S-188037</strain>
    </source>
</reference>
<dbReference type="InterPro" id="IPR015300">
    <property type="entry name" value="DNA-bd_pseudobarrel_sf"/>
</dbReference>
<dbReference type="Gene3D" id="2.40.330.10">
    <property type="entry name" value="DNA-binding pseudobarrel domain"/>
    <property type="match status" value="1"/>
</dbReference>
<keyword evidence="2" id="KW-0805">Transcription regulation</keyword>
<sequence length="130" mass="15075">MRYTHLLKKLGSCDVDDLERIFLPKKESATYLPEIEARNGISITMENIRTSHVLNIRYRTNSLHQKDEDNERKFAKLTRYGDRLVTPLKCSPPSCSIKDKKSIHSREVLETGSGLHMRPIRGMIAYIIQF</sequence>
<protein>
    <submittedName>
        <fullName evidence="6">Uncharacterized protein</fullName>
    </submittedName>
</protein>
<keyword evidence="3" id="KW-0238">DNA-binding</keyword>
<keyword evidence="5" id="KW-0539">Nucleus</keyword>
<evidence type="ECO:0000256" key="5">
    <source>
        <dbReference type="ARBA" id="ARBA00023242"/>
    </source>
</evidence>
<name>A0AAD4XJD9_9MAGN</name>
<evidence type="ECO:0000313" key="6">
    <source>
        <dbReference type="EMBL" id="KAI3923755.1"/>
    </source>
</evidence>
<dbReference type="AlphaFoldDB" id="A0AAD4XJD9"/>
<keyword evidence="4" id="KW-0804">Transcription</keyword>
<dbReference type="EMBL" id="JAJJMB010008429">
    <property type="protein sequence ID" value="KAI3923755.1"/>
    <property type="molecule type" value="Genomic_DNA"/>
</dbReference>
<evidence type="ECO:0000256" key="1">
    <source>
        <dbReference type="ARBA" id="ARBA00004123"/>
    </source>
</evidence>
<evidence type="ECO:0000256" key="2">
    <source>
        <dbReference type="ARBA" id="ARBA00023015"/>
    </source>
</evidence>
<comment type="subcellular location">
    <subcellularLocation>
        <location evidence="1">Nucleus</location>
    </subcellularLocation>
</comment>
<keyword evidence="7" id="KW-1185">Reference proteome</keyword>
<proteinExistence type="predicted"/>
<gene>
    <name evidence="6" type="ORF">MKW98_011385</name>
</gene>
<evidence type="ECO:0000256" key="3">
    <source>
        <dbReference type="ARBA" id="ARBA00023125"/>
    </source>
</evidence>
<evidence type="ECO:0000313" key="7">
    <source>
        <dbReference type="Proteomes" id="UP001202328"/>
    </source>
</evidence>
<dbReference type="Proteomes" id="UP001202328">
    <property type="component" value="Unassembled WGS sequence"/>
</dbReference>
<dbReference type="GO" id="GO:0005634">
    <property type="term" value="C:nucleus"/>
    <property type="evidence" value="ECO:0007669"/>
    <property type="project" value="UniProtKB-SubCell"/>
</dbReference>
<accession>A0AAD4XJD9</accession>
<organism evidence="6 7">
    <name type="scientific">Papaver atlanticum</name>
    <dbReference type="NCBI Taxonomy" id="357466"/>
    <lineage>
        <taxon>Eukaryota</taxon>
        <taxon>Viridiplantae</taxon>
        <taxon>Streptophyta</taxon>
        <taxon>Embryophyta</taxon>
        <taxon>Tracheophyta</taxon>
        <taxon>Spermatophyta</taxon>
        <taxon>Magnoliopsida</taxon>
        <taxon>Ranunculales</taxon>
        <taxon>Papaveraceae</taxon>
        <taxon>Papaveroideae</taxon>
        <taxon>Papaver</taxon>
    </lineage>
</organism>
<evidence type="ECO:0000256" key="4">
    <source>
        <dbReference type="ARBA" id="ARBA00023163"/>
    </source>
</evidence>